<gene>
    <name evidence="1" type="ORF">ACFOHL_07445</name>
</gene>
<comment type="caution">
    <text evidence="1">The sequence shown here is derived from an EMBL/GenBank/DDBJ whole genome shotgun (WGS) entry which is preliminary data.</text>
</comment>
<keyword evidence="2" id="KW-1185">Reference proteome</keyword>
<dbReference type="SUPFAM" id="SSF53850">
    <property type="entry name" value="Periplasmic binding protein-like II"/>
    <property type="match status" value="1"/>
</dbReference>
<accession>A0ABV7FSF2</accession>
<dbReference type="RefSeq" id="WP_376919589.1">
    <property type="nucleotide sequence ID" value="NZ_JBHRSW010000011.1"/>
</dbReference>
<evidence type="ECO:0000313" key="2">
    <source>
        <dbReference type="Proteomes" id="UP001595478"/>
    </source>
</evidence>
<dbReference type="EMBL" id="JBHRSW010000011">
    <property type="protein sequence ID" value="MFC3121452.1"/>
    <property type="molecule type" value="Genomic_DNA"/>
</dbReference>
<dbReference type="Gene3D" id="3.40.190.10">
    <property type="entry name" value="Periplasmic binding protein-like II"/>
    <property type="match status" value="2"/>
</dbReference>
<proteinExistence type="predicted"/>
<reference evidence="2" key="1">
    <citation type="journal article" date="2019" name="Int. J. Syst. Evol. Microbiol.">
        <title>The Global Catalogue of Microorganisms (GCM) 10K type strain sequencing project: providing services to taxonomists for standard genome sequencing and annotation.</title>
        <authorList>
            <consortium name="The Broad Institute Genomics Platform"/>
            <consortium name="The Broad Institute Genome Sequencing Center for Infectious Disease"/>
            <person name="Wu L."/>
            <person name="Ma J."/>
        </authorList>
    </citation>
    <scope>NUCLEOTIDE SEQUENCE [LARGE SCALE GENOMIC DNA]</scope>
    <source>
        <strain evidence="2">KCTC 52473</strain>
    </source>
</reference>
<evidence type="ECO:0000313" key="1">
    <source>
        <dbReference type="EMBL" id="MFC3121452.1"/>
    </source>
</evidence>
<sequence>MKAIGRVVVCSMLLFVVAIHKTYAVQYEFVSIRNLSEQEVGRIVLHRIYDRLDIPITITPLPGRRAEQDVVSGRKDGEIMRIWSYGENNDSVIRVPTPYYYLQTTAFVQKGQIINIREKDDLKAYRLVKVRGVRHTDDFTKGMRNVLDFNSSLQMLSFLSAGRADIALTNYLDGMLTIYKHDLVGKVVPLERSLARFGLYHYLHNSHADLVPKIDQVIKEMKASGELETLIRFAEFTVIEDYTACERGTQCLTVPIEPLPVETE</sequence>
<name>A0ABV7FSF2_9ALTE</name>
<protein>
    <submittedName>
        <fullName evidence="1">Substrate-binding periplasmic protein</fullName>
    </submittedName>
</protein>
<dbReference type="Proteomes" id="UP001595478">
    <property type="component" value="Unassembled WGS sequence"/>
</dbReference>
<organism evidence="1 2">
    <name type="scientific">Agaribacter flavus</name>
    <dbReference type="NCBI Taxonomy" id="1902781"/>
    <lineage>
        <taxon>Bacteria</taxon>
        <taxon>Pseudomonadati</taxon>
        <taxon>Pseudomonadota</taxon>
        <taxon>Gammaproteobacteria</taxon>
        <taxon>Alteromonadales</taxon>
        <taxon>Alteromonadaceae</taxon>
        <taxon>Agaribacter</taxon>
    </lineage>
</organism>